<dbReference type="STRING" id="1111454.HMPREF1250_0309"/>
<comment type="caution">
    <text evidence="2">The sequence shown here is derived from an EMBL/GenBank/DDBJ whole genome shotgun (WGS) entry which is preliminary data.</text>
</comment>
<dbReference type="OrthoDB" id="1622897at2"/>
<sequence>MNLEYVKGSYLDEIMFENKPVLFTLEGLGKGKEEEACRYGQEIWDWILAHRSRVMAHAPLIAKFKNEKWRCEWEDEITPEQVRSYLSRINSVYVTYGKGFDIFFDTSDIFQEHSIVVSMGKNFLFKGFRLL</sequence>
<dbReference type="Pfam" id="PF10020">
    <property type="entry name" value="DUF2262"/>
    <property type="match status" value="1"/>
</dbReference>
<evidence type="ECO:0000313" key="3">
    <source>
        <dbReference type="Proteomes" id="UP000017090"/>
    </source>
</evidence>
<dbReference type="Proteomes" id="UP000017090">
    <property type="component" value="Unassembled WGS sequence"/>
</dbReference>
<reference evidence="2 3" key="1">
    <citation type="submission" date="2013-09" db="EMBL/GenBank/DDBJ databases">
        <authorList>
            <person name="Durkin A.S."/>
            <person name="Haft D.R."/>
            <person name="McCorrison J."/>
            <person name="Torralba M."/>
            <person name="Gillis M."/>
            <person name="Haft D.H."/>
            <person name="Methe B."/>
            <person name="Sutton G."/>
            <person name="Nelson K.E."/>
        </authorList>
    </citation>
    <scope>NUCLEOTIDE SEQUENCE [LARGE SCALE GENOMIC DNA]</scope>
    <source>
        <strain evidence="2 3">BV3C16-1</strain>
    </source>
</reference>
<keyword evidence="3" id="KW-1185">Reference proteome</keyword>
<dbReference type="PATRIC" id="fig|1111454.3.peg.915"/>
<proteinExistence type="predicted"/>
<protein>
    <recommendedName>
        <fullName evidence="1">DUF2262 domain-containing protein</fullName>
    </recommendedName>
</protein>
<name>U7UM88_9FIRM</name>
<evidence type="ECO:0000259" key="1">
    <source>
        <dbReference type="Pfam" id="PF10020"/>
    </source>
</evidence>
<dbReference type="RefSeq" id="WP_023053408.1">
    <property type="nucleotide sequence ID" value="NZ_AWXA01000024.1"/>
</dbReference>
<organism evidence="2 3">
    <name type="scientific">Megasphaera vaginalis</name>
    <name type="common">ex Srinivasan et al. 2021</name>
    <dbReference type="NCBI Taxonomy" id="1111454"/>
    <lineage>
        <taxon>Bacteria</taxon>
        <taxon>Bacillati</taxon>
        <taxon>Bacillota</taxon>
        <taxon>Negativicutes</taxon>
        <taxon>Veillonellales</taxon>
        <taxon>Veillonellaceae</taxon>
        <taxon>Megasphaera</taxon>
    </lineage>
</organism>
<accession>U7UM88</accession>
<evidence type="ECO:0000313" key="2">
    <source>
        <dbReference type="EMBL" id="ERT60406.1"/>
    </source>
</evidence>
<feature type="domain" description="DUF2262" evidence="1">
    <location>
        <begin position="9"/>
        <end position="122"/>
    </location>
</feature>
<gene>
    <name evidence="2" type="ORF">HMPREF1250_0309</name>
</gene>
<dbReference type="EMBL" id="AWXA01000024">
    <property type="protein sequence ID" value="ERT60406.1"/>
    <property type="molecule type" value="Genomic_DNA"/>
</dbReference>
<dbReference type="AlphaFoldDB" id="U7UM88"/>
<dbReference type="InterPro" id="IPR019260">
    <property type="entry name" value="DUF2262"/>
</dbReference>